<protein>
    <submittedName>
        <fullName evidence="6">ARM repeat-containing protein</fullName>
    </submittedName>
</protein>
<dbReference type="PROSITE" id="PS50166">
    <property type="entry name" value="IMPORTIN_B_NT"/>
    <property type="match status" value="1"/>
</dbReference>
<evidence type="ECO:0000256" key="3">
    <source>
        <dbReference type="ARBA" id="ARBA00022448"/>
    </source>
</evidence>
<dbReference type="InterPro" id="IPR016024">
    <property type="entry name" value="ARM-type_fold"/>
</dbReference>
<dbReference type="SUPFAM" id="SSF48371">
    <property type="entry name" value="ARM repeat"/>
    <property type="match status" value="1"/>
</dbReference>
<dbReference type="PANTHER" id="PTHR10997">
    <property type="entry name" value="IMPORTIN-7, 8, 11"/>
    <property type="match status" value="1"/>
</dbReference>
<dbReference type="InterPro" id="IPR058669">
    <property type="entry name" value="TPR_IPO7/11-like"/>
</dbReference>
<keyword evidence="3" id="KW-0813">Transport</keyword>
<name>A0A5C2SW90_9APHY</name>
<dbReference type="Pfam" id="PF03810">
    <property type="entry name" value="IBN_N"/>
    <property type="match status" value="1"/>
</dbReference>
<dbReference type="GO" id="GO:0031267">
    <property type="term" value="F:small GTPase binding"/>
    <property type="evidence" value="ECO:0007669"/>
    <property type="project" value="InterPro"/>
</dbReference>
<organism evidence="6 7">
    <name type="scientific">Lentinus tigrinus ALCF2SS1-6</name>
    <dbReference type="NCBI Taxonomy" id="1328759"/>
    <lineage>
        <taxon>Eukaryota</taxon>
        <taxon>Fungi</taxon>
        <taxon>Dikarya</taxon>
        <taxon>Basidiomycota</taxon>
        <taxon>Agaricomycotina</taxon>
        <taxon>Agaricomycetes</taxon>
        <taxon>Polyporales</taxon>
        <taxon>Polyporaceae</taxon>
        <taxon>Lentinus</taxon>
    </lineage>
</organism>
<dbReference type="InterPro" id="IPR011989">
    <property type="entry name" value="ARM-like"/>
</dbReference>
<comment type="similarity">
    <text evidence="2">Belongs to the importin beta family.</text>
</comment>
<dbReference type="EMBL" id="ML122250">
    <property type="protein sequence ID" value="RPD67098.1"/>
    <property type="molecule type" value="Genomic_DNA"/>
</dbReference>
<dbReference type="GO" id="GO:0006606">
    <property type="term" value="P:protein import into nucleus"/>
    <property type="evidence" value="ECO:0007669"/>
    <property type="project" value="TreeGrafter"/>
</dbReference>
<reference evidence="6" key="1">
    <citation type="journal article" date="2018" name="Genome Biol. Evol.">
        <title>Genomics and development of Lentinus tigrinus, a white-rot wood-decaying mushroom with dimorphic fruiting bodies.</title>
        <authorList>
            <person name="Wu B."/>
            <person name="Xu Z."/>
            <person name="Knudson A."/>
            <person name="Carlson A."/>
            <person name="Chen N."/>
            <person name="Kovaka S."/>
            <person name="LaButti K."/>
            <person name="Lipzen A."/>
            <person name="Pennachio C."/>
            <person name="Riley R."/>
            <person name="Schakwitz W."/>
            <person name="Umezawa K."/>
            <person name="Ohm R.A."/>
            <person name="Grigoriev I.V."/>
            <person name="Nagy L.G."/>
            <person name="Gibbons J."/>
            <person name="Hibbett D."/>
        </authorList>
    </citation>
    <scope>NUCLEOTIDE SEQUENCE [LARGE SCALE GENOMIC DNA]</scope>
    <source>
        <strain evidence="6">ALCF2SS1-6</strain>
    </source>
</reference>
<feature type="domain" description="Importin N-terminal" evidence="5">
    <location>
        <begin position="36"/>
        <end position="106"/>
    </location>
</feature>
<evidence type="ECO:0000313" key="7">
    <source>
        <dbReference type="Proteomes" id="UP000313359"/>
    </source>
</evidence>
<sequence>MSPSSHQAQPQSISPEDLYNIVCGAASQDPALVQASAARLKEALEIPGEYDVLHEIAATKSIPLPVRQQAIIQFKNAATSHWRSRKLFPPESKARIRERCLTFLDETDDIVAECNALIVAKISRQDYPVQWPGLVSHLAGVINSSIEARYTNATSNASLILRRSLQVLNAVLKEYAGFKMLTGVKTMGKLVEDLRLPLQSHYARLSSALPSISPSTLNQVRTVEDILLAHLTFKCLAKLAFFAYHRCTVCNDYSEFKPWVSEFFQNSAVQLQALSEFRIKLVSSLGTPPTDPIAQRSLDLLTRHVRVFGKLFRRIQRDHTANFVTLPMCGDLVLYYWSKVVQATTGPPEQIADSSLVTFPVRFLVQGMALFRDSLAQWAPTKRDGSPNERVLSQEFVEDAVKILVTRFIPLNPSDLEEWMSDPEEWVNAEEKENDQWEYELRPCAERVLMTLAAQYPQFVRPLIQSTFNSLVGQRATDLPAIIQKEALYCAVGRCAIRLKDAIPFQQWLEVSLVAEAQETNQSYPIVKRRIAWLLGKLVADECLTANNERLWQVLVHLLQDQGPGSDAVVRLTAAIAIRECVDSLNFDANVFAPFLPPVVKALVQLTAEADSLEAKRRITDSLNTVIERAEDRIVPLIPMIADPIPQLWTAAAEDWLFKACLLGTVTELVKSAKEHSTSLAGLVVPLVRECFNSPAQLQLDQDALALWQAALRNTNTILGLNGAPGLIDLYPLLVEQLANNLDLLGTIVHIHQSYFLIDAPRILQLSAVDLLRAFNAAIVSAVSVNIKDMTTSLQLLFQIAPSGLWGEAMHISGLFTTIVRGLEEDKLPTMALTEYVYVLARIAIADRQLFVQLVSATATAQNMSEEKVWEPILNQWWTRFDNMSEPRLRKLTAMGIASLVATGRPEVLDRLSSEICNLWLDVFGEIKEAQSSKEDDPSLVLYWDRPFDQSYTEAEGTLEYERRRAVFNNDPVRTTSLTAYVAASLRDAEAACGGSAQLQSRWLAKAEPEVLKQIYDAITGNRP</sequence>
<gene>
    <name evidence="6" type="ORF">L227DRAFT_569286</name>
</gene>
<comment type="subcellular location">
    <subcellularLocation>
        <location evidence="1">Nucleus</location>
    </subcellularLocation>
</comment>
<evidence type="ECO:0000256" key="2">
    <source>
        <dbReference type="ARBA" id="ARBA00007991"/>
    </source>
</evidence>
<dbReference type="OrthoDB" id="361693at2759"/>
<dbReference type="Gene3D" id="1.25.10.10">
    <property type="entry name" value="Leucine-rich Repeat Variant"/>
    <property type="match status" value="1"/>
</dbReference>
<accession>A0A5C2SW90</accession>
<dbReference type="GO" id="GO:0005635">
    <property type="term" value="C:nuclear envelope"/>
    <property type="evidence" value="ECO:0007669"/>
    <property type="project" value="TreeGrafter"/>
</dbReference>
<dbReference type="Proteomes" id="UP000313359">
    <property type="component" value="Unassembled WGS sequence"/>
</dbReference>
<evidence type="ECO:0000313" key="6">
    <source>
        <dbReference type="EMBL" id="RPD67098.1"/>
    </source>
</evidence>
<keyword evidence="4" id="KW-0539">Nucleus</keyword>
<evidence type="ECO:0000256" key="4">
    <source>
        <dbReference type="ARBA" id="ARBA00023242"/>
    </source>
</evidence>
<dbReference type="PANTHER" id="PTHR10997:SF7">
    <property type="entry name" value="IMPORTIN-11"/>
    <property type="match status" value="1"/>
</dbReference>
<dbReference type="InterPro" id="IPR001494">
    <property type="entry name" value="Importin-beta_N"/>
</dbReference>
<evidence type="ECO:0000259" key="5">
    <source>
        <dbReference type="PROSITE" id="PS50166"/>
    </source>
</evidence>
<dbReference type="GO" id="GO:0005829">
    <property type="term" value="C:cytosol"/>
    <property type="evidence" value="ECO:0007669"/>
    <property type="project" value="TreeGrafter"/>
</dbReference>
<proteinExistence type="inferred from homology"/>
<dbReference type="Pfam" id="PF25758">
    <property type="entry name" value="TPR_IPO11"/>
    <property type="match status" value="1"/>
</dbReference>
<dbReference type="SMART" id="SM00913">
    <property type="entry name" value="IBN_N"/>
    <property type="match status" value="1"/>
</dbReference>
<keyword evidence="7" id="KW-1185">Reference proteome</keyword>
<dbReference type="AlphaFoldDB" id="A0A5C2SW90"/>
<dbReference type="STRING" id="1328759.A0A5C2SW90"/>
<evidence type="ECO:0000256" key="1">
    <source>
        <dbReference type="ARBA" id="ARBA00004123"/>
    </source>
</evidence>